<dbReference type="PANTHER" id="PTHR43350:SF19">
    <property type="entry name" value="D-GULOSIDE 3-DEHYDROGENASE"/>
    <property type="match status" value="1"/>
</dbReference>
<dbReference type="InterPro" id="IPR011032">
    <property type="entry name" value="GroES-like_sf"/>
</dbReference>
<reference evidence="7" key="1">
    <citation type="journal article" date="2019" name="Int. J. Syst. Evol. Microbiol.">
        <title>The Global Catalogue of Microorganisms (GCM) 10K type strain sequencing project: providing services to taxonomists for standard genome sequencing and annotation.</title>
        <authorList>
            <consortium name="The Broad Institute Genomics Platform"/>
            <consortium name="The Broad Institute Genome Sequencing Center for Infectious Disease"/>
            <person name="Wu L."/>
            <person name="Ma J."/>
        </authorList>
    </citation>
    <scope>NUCLEOTIDE SEQUENCE [LARGE SCALE GENOMIC DNA]</scope>
    <source>
        <strain evidence="7">TBRC 5781</strain>
    </source>
</reference>
<comment type="similarity">
    <text evidence="2">Belongs to the zinc-containing alcohol dehydrogenase family.</text>
</comment>
<evidence type="ECO:0000256" key="3">
    <source>
        <dbReference type="ARBA" id="ARBA00022723"/>
    </source>
</evidence>
<comment type="cofactor">
    <cofactor evidence="1">
        <name>Zn(2+)</name>
        <dbReference type="ChEBI" id="CHEBI:29105"/>
    </cofactor>
</comment>
<keyword evidence="7" id="KW-1185">Reference proteome</keyword>
<dbReference type="SUPFAM" id="SSF50129">
    <property type="entry name" value="GroES-like"/>
    <property type="match status" value="1"/>
</dbReference>
<evidence type="ECO:0000313" key="6">
    <source>
        <dbReference type="EMBL" id="MFC3970723.1"/>
    </source>
</evidence>
<dbReference type="Gene3D" id="3.40.50.720">
    <property type="entry name" value="NAD(P)-binding Rossmann-like Domain"/>
    <property type="match status" value="1"/>
</dbReference>
<evidence type="ECO:0000256" key="4">
    <source>
        <dbReference type="ARBA" id="ARBA00022833"/>
    </source>
</evidence>
<evidence type="ECO:0000256" key="2">
    <source>
        <dbReference type="ARBA" id="ARBA00008072"/>
    </source>
</evidence>
<name>A0ABV8EDS9_9HYPH</name>
<comment type="caution">
    <text evidence="6">The sequence shown here is derived from an EMBL/GenBank/DDBJ whole genome shotgun (WGS) entry which is preliminary data.</text>
</comment>
<sequence>MRAPHMSGTFPFPVKYGYSSVGQVEEGEGLEKGTTVFCLFPHQSHYLVRAEDLVVVPAGLPADRAVLAANMETALNICWDAQIGIGNRVAVFGCGVVGLAVGYLASQVPGVECTLVDLDASRSEPAERMGAAFCHPDQLRGEFDILINASGSGQALAQCVDHAGLEARIVEASWYGERSVTLPLGGAFHSRRLRLISSQVGHVSPLQRPRWTYARRLYKALELLGDDRLDVLISGETAFDDLPQDYGRILTDPSTLCHRIRY</sequence>
<protein>
    <submittedName>
        <fullName evidence="6">Zinc-binding alcohol dehydrogenase</fullName>
    </submittedName>
</protein>
<accession>A0ABV8EDS9</accession>
<evidence type="ECO:0000256" key="1">
    <source>
        <dbReference type="ARBA" id="ARBA00001947"/>
    </source>
</evidence>
<dbReference type="PANTHER" id="PTHR43350">
    <property type="entry name" value="NAD-DEPENDENT ALCOHOL DEHYDROGENASE"/>
    <property type="match status" value="1"/>
</dbReference>
<evidence type="ECO:0000313" key="7">
    <source>
        <dbReference type="Proteomes" id="UP001595697"/>
    </source>
</evidence>
<dbReference type="CDD" id="cd08255">
    <property type="entry name" value="2-desacetyl-2-hydroxyethyl_bacteriochlorophyllide_like"/>
    <property type="match status" value="1"/>
</dbReference>
<keyword evidence="5" id="KW-0560">Oxidoreductase</keyword>
<gene>
    <name evidence="6" type="ORF">ACFOVS_21855</name>
</gene>
<keyword evidence="3" id="KW-0479">Metal-binding</keyword>
<dbReference type="Proteomes" id="UP001595697">
    <property type="component" value="Unassembled WGS sequence"/>
</dbReference>
<dbReference type="EMBL" id="JBHSBD010000122">
    <property type="protein sequence ID" value="MFC3970723.1"/>
    <property type="molecule type" value="Genomic_DNA"/>
</dbReference>
<proteinExistence type="inferred from homology"/>
<organism evidence="6 7">
    <name type="scientific">Rhizobium lemnae</name>
    <dbReference type="NCBI Taxonomy" id="1214924"/>
    <lineage>
        <taxon>Bacteria</taxon>
        <taxon>Pseudomonadati</taxon>
        <taxon>Pseudomonadota</taxon>
        <taxon>Alphaproteobacteria</taxon>
        <taxon>Hyphomicrobiales</taxon>
        <taxon>Rhizobiaceae</taxon>
        <taxon>Rhizobium/Agrobacterium group</taxon>
        <taxon>Rhizobium</taxon>
    </lineage>
</organism>
<dbReference type="InterPro" id="IPR036291">
    <property type="entry name" value="NAD(P)-bd_dom_sf"/>
</dbReference>
<dbReference type="RefSeq" id="WP_247261942.1">
    <property type="nucleotide sequence ID" value="NZ_JALJQZ010000031.1"/>
</dbReference>
<evidence type="ECO:0000256" key="5">
    <source>
        <dbReference type="ARBA" id="ARBA00023002"/>
    </source>
</evidence>
<dbReference type="SUPFAM" id="SSF51735">
    <property type="entry name" value="NAD(P)-binding Rossmann-fold domains"/>
    <property type="match status" value="1"/>
</dbReference>
<dbReference type="Gene3D" id="3.90.180.10">
    <property type="entry name" value="Medium-chain alcohol dehydrogenases, catalytic domain"/>
    <property type="match status" value="1"/>
</dbReference>
<keyword evidence="4" id="KW-0862">Zinc</keyword>